<dbReference type="Proteomes" id="UP000240987">
    <property type="component" value="Unassembled WGS sequence"/>
</dbReference>
<organism evidence="2 3">
    <name type="scientific">Photobacterium frigidiphilum</name>
    <dbReference type="NCBI Taxonomy" id="264736"/>
    <lineage>
        <taxon>Bacteria</taxon>
        <taxon>Pseudomonadati</taxon>
        <taxon>Pseudomonadota</taxon>
        <taxon>Gammaproteobacteria</taxon>
        <taxon>Vibrionales</taxon>
        <taxon>Vibrionaceae</taxon>
        <taxon>Photobacterium</taxon>
    </lineage>
</organism>
<accession>A0A2T3J674</accession>
<gene>
    <name evidence="2" type="ORF">C9J12_28710</name>
</gene>
<dbReference type="RefSeq" id="WP_107246663.1">
    <property type="nucleotide sequence ID" value="NZ_PYMJ01000063.1"/>
</dbReference>
<evidence type="ECO:0008006" key="4">
    <source>
        <dbReference type="Google" id="ProtNLM"/>
    </source>
</evidence>
<proteinExistence type="predicted"/>
<dbReference type="AlphaFoldDB" id="A0A2T3J674"/>
<evidence type="ECO:0000313" key="3">
    <source>
        <dbReference type="Proteomes" id="UP000240987"/>
    </source>
</evidence>
<evidence type="ECO:0000313" key="2">
    <source>
        <dbReference type="EMBL" id="PSU42846.1"/>
    </source>
</evidence>
<dbReference type="PROSITE" id="PS51257">
    <property type="entry name" value="PROKAR_LIPOPROTEIN"/>
    <property type="match status" value="1"/>
</dbReference>
<evidence type="ECO:0000256" key="1">
    <source>
        <dbReference type="SAM" id="SignalP"/>
    </source>
</evidence>
<dbReference type="OrthoDB" id="5918950at2"/>
<keyword evidence="3" id="KW-1185">Reference proteome</keyword>
<protein>
    <recommendedName>
        <fullName evidence="4">Conjugal transfer protein TrbH</fullName>
    </recommendedName>
</protein>
<sequence length="141" mass="15765">MKTIIMGLLLLLSGCASYQPDEYGNYNDVILTPSESRVIASDVARFLRKTDSAKRIVNINHDNSAFATTLISTLRQMGIGVSVNNPDTYLNMHYHLTALNPTQFYMTASFNDGRHFSRIWAISNNQLIPLPSRTAFGGTYE</sequence>
<reference evidence="2 3" key="1">
    <citation type="submission" date="2018-01" db="EMBL/GenBank/DDBJ databases">
        <title>Whole genome sequencing of Histamine producing bacteria.</title>
        <authorList>
            <person name="Butler K."/>
        </authorList>
    </citation>
    <scope>NUCLEOTIDE SEQUENCE [LARGE SCALE GENOMIC DNA]</scope>
    <source>
        <strain evidence="2 3">JCM 12947</strain>
    </source>
</reference>
<dbReference type="EMBL" id="PYMJ01000063">
    <property type="protein sequence ID" value="PSU42846.1"/>
    <property type="molecule type" value="Genomic_DNA"/>
</dbReference>
<feature type="signal peptide" evidence="1">
    <location>
        <begin position="1"/>
        <end position="18"/>
    </location>
</feature>
<name>A0A2T3J674_9GAMM</name>
<comment type="caution">
    <text evidence="2">The sequence shown here is derived from an EMBL/GenBank/DDBJ whole genome shotgun (WGS) entry which is preliminary data.</text>
</comment>
<keyword evidence="1" id="KW-0732">Signal</keyword>
<feature type="chain" id="PRO_5015636191" description="Conjugal transfer protein TrbH" evidence="1">
    <location>
        <begin position="19"/>
        <end position="141"/>
    </location>
</feature>